<reference evidence="17 18" key="2">
    <citation type="submission" date="2018-08" db="EMBL/GenBank/DDBJ databases">
        <authorList>
            <person name="Laetsch R D."/>
            <person name="Stevens L."/>
            <person name="Kumar S."/>
            <person name="Blaxter L. M."/>
        </authorList>
    </citation>
    <scope>NUCLEOTIDE SEQUENCE [LARGE SCALE GENOMIC DNA]</scope>
</reference>
<dbReference type="STRING" id="42157.A0A182E7T6"/>
<dbReference type="GO" id="GO:0006412">
    <property type="term" value="P:translation"/>
    <property type="evidence" value="ECO:0007669"/>
    <property type="project" value="InterPro"/>
</dbReference>
<dbReference type="InterPro" id="IPR009000">
    <property type="entry name" value="Transl_B-barrel_sf"/>
</dbReference>
<dbReference type="InterPro" id="IPR001780">
    <property type="entry name" value="Ribosomal_eL33"/>
</dbReference>
<dbReference type="GO" id="GO:0005730">
    <property type="term" value="C:nucleolus"/>
    <property type="evidence" value="ECO:0007669"/>
    <property type="project" value="UniProtKB-SubCell"/>
</dbReference>
<comment type="similarity">
    <text evidence="5">Belongs to the SRP68 family.</text>
</comment>
<keyword evidence="8" id="KW-0694">RNA-binding</keyword>
<dbReference type="AlphaFoldDB" id="A0A182E7T6"/>
<dbReference type="PANTHER" id="PTHR12860:SF0">
    <property type="entry name" value="SIGNAL RECOGNITION PARTICLE SUBUNIT SRP68"/>
    <property type="match status" value="1"/>
</dbReference>
<keyword evidence="12" id="KW-0687">Ribonucleoprotein</keyword>
<reference evidence="19" key="1">
    <citation type="submission" date="2016-06" db="UniProtKB">
        <authorList>
            <consortium name="WormBaseParasite"/>
        </authorList>
    </citation>
    <scope>IDENTIFICATION</scope>
</reference>
<evidence type="ECO:0000256" key="2">
    <source>
        <dbReference type="ARBA" id="ARBA00004496"/>
    </source>
</evidence>
<gene>
    <name evidence="17" type="ORF">NOO_LOCUS4083</name>
</gene>
<dbReference type="Pfam" id="PF16969">
    <property type="entry name" value="SRP68"/>
    <property type="match status" value="1"/>
</dbReference>
<evidence type="ECO:0000256" key="13">
    <source>
        <dbReference type="ARBA" id="ARBA00029498"/>
    </source>
</evidence>
<dbReference type="GO" id="GO:0030942">
    <property type="term" value="F:endoplasmic reticulum signal peptide binding"/>
    <property type="evidence" value="ECO:0007669"/>
    <property type="project" value="InterPro"/>
</dbReference>
<evidence type="ECO:0000256" key="9">
    <source>
        <dbReference type="ARBA" id="ARBA00022980"/>
    </source>
</evidence>
<keyword evidence="18" id="KW-1185">Reference proteome</keyword>
<organism evidence="19">
    <name type="scientific">Onchocerca ochengi</name>
    <name type="common">Filarial nematode worm</name>
    <dbReference type="NCBI Taxonomy" id="42157"/>
    <lineage>
        <taxon>Eukaryota</taxon>
        <taxon>Metazoa</taxon>
        <taxon>Ecdysozoa</taxon>
        <taxon>Nematoda</taxon>
        <taxon>Chromadorea</taxon>
        <taxon>Rhabditida</taxon>
        <taxon>Spirurina</taxon>
        <taxon>Spiruromorpha</taxon>
        <taxon>Filarioidea</taxon>
        <taxon>Onchocercidae</taxon>
        <taxon>Onchocerca</taxon>
    </lineage>
</organism>
<evidence type="ECO:0000256" key="8">
    <source>
        <dbReference type="ARBA" id="ARBA00022884"/>
    </source>
</evidence>
<keyword evidence="6" id="KW-0963">Cytoplasm</keyword>
<dbReference type="GO" id="GO:0008312">
    <property type="term" value="F:7S RNA binding"/>
    <property type="evidence" value="ECO:0007669"/>
    <property type="project" value="InterPro"/>
</dbReference>
<dbReference type="Pfam" id="PF01247">
    <property type="entry name" value="Ribosomal_L35Ae"/>
    <property type="match status" value="1"/>
</dbReference>
<evidence type="ECO:0000256" key="11">
    <source>
        <dbReference type="ARBA" id="ARBA00023242"/>
    </source>
</evidence>
<evidence type="ECO:0000256" key="3">
    <source>
        <dbReference type="ARBA" id="ARBA00004604"/>
    </source>
</evidence>
<dbReference type="GO" id="GO:0005829">
    <property type="term" value="C:cytosol"/>
    <property type="evidence" value="ECO:0007669"/>
    <property type="project" value="UniProtKB-ARBA"/>
</dbReference>
<dbReference type="InterPro" id="IPR034652">
    <property type="entry name" value="SRP68-RBD"/>
</dbReference>
<evidence type="ECO:0000256" key="16">
    <source>
        <dbReference type="ARBA" id="ARBA00083741"/>
    </source>
</evidence>
<dbReference type="Gene3D" id="2.40.10.190">
    <property type="entry name" value="translation elongation factor selb, chain A, domain 4"/>
    <property type="match status" value="1"/>
</dbReference>
<evidence type="ECO:0000256" key="10">
    <source>
        <dbReference type="ARBA" id="ARBA00023135"/>
    </source>
</evidence>
<dbReference type="FunFam" id="1.10.3450.40:FF:000001">
    <property type="entry name" value="Signal recognition particle subunit SRP68"/>
    <property type="match status" value="1"/>
</dbReference>
<dbReference type="GO" id="GO:0003735">
    <property type="term" value="F:structural constituent of ribosome"/>
    <property type="evidence" value="ECO:0007669"/>
    <property type="project" value="InterPro"/>
</dbReference>
<evidence type="ECO:0000256" key="12">
    <source>
        <dbReference type="ARBA" id="ARBA00023274"/>
    </source>
</evidence>
<dbReference type="EMBL" id="UYRW01000865">
    <property type="protein sequence ID" value="VDK71651.1"/>
    <property type="molecule type" value="Genomic_DNA"/>
</dbReference>
<evidence type="ECO:0000313" key="18">
    <source>
        <dbReference type="Proteomes" id="UP000271087"/>
    </source>
</evidence>
<dbReference type="GO" id="GO:0005840">
    <property type="term" value="C:ribosome"/>
    <property type="evidence" value="ECO:0007669"/>
    <property type="project" value="UniProtKB-KW"/>
</dbReference>
<evidence type="ECO:0000256" key="7">
    <source>
        <dbReference type="ARBA" id="ARBA00022824"/>
    </source>
</evidence>
<dbReference type="WBParaSite" id="nOo.2.0.1.t04083-RA">
    <property type="protein sequence ID" value="nOo.2.0.1.t04083-RA"/>
    <property type="gene ID" value="nOo.2.0.1.g04083"/>
</dbReference>
<evidence type="ECO:0000256" key="1">
    <source>
        <dbReference type="ARBA" id="ARBA00004240"/>
    </source>
</evidence>
<evidence type="ECO:0000256" key="4">
    <source>
        <dbReference type="ARBA" id="ARBA00009269"/>
    </source>
</evidence>
<evidence type="ECO:0000313" key="17">
    <source>
        <dbReference type="EMBL" id="VDK71651.1"/>
    </source>
</evidence>
<dbReference type="PANTHER" id="PTHR12860">
    <property type="entry name" value="SIGNAL RECOGNITION PARTICLE 68 KDA PROTEIN"/>
    <property type="match status" value="1"/>
</dbReference>
<dbReference type="SUPFAM" id="SSF50447">
    <property type="entry name" value="Translation proteins"/>
    <property type="match status" value="1"/>
</dbReference>
<dbReference type="CDD" id="cd15481">
    <property type="entry name" value="SRP68-RBD"/>
    <property type="match status" value="1"/>
</dbReference>
<keyword evidence="7" id="KW-0256">Endoplasmic reticulum</keyword>
<comment type="subcellular location">
    <subcellularLocation>
        <location evidence="2">Cytoplasm</location>
    </subcellularLocation>
    <subcellularLocation>
        <location evidence="1">Endoplasmic reticulum</location>
    </subcellularLocation>
    <subcellularLocation>
        <location evidence="3">Nucleus</location>
        <location evidence="3">Nucleolus</location>
    </subcellularLocation>
</comment>
<dbReference type="InterPro" id="IPR011990">
    <property type="entry name" value="TPR-like_helical_dom_sf"/>
</dbReference>
<keyword evidence="11" id="KW-0539">Nucleus</keyword>
<dbReference type="GO" id="GO:0005783">
    <property type="term" value="C:endoplasmic reticulum"/>
    <property type="evidence" value="ECO:0007669"/>
    <property type="project" value="UniProtKB-SubCell"/>
</dbReference>
<evidence type="ECO:0000256" key="5">
    <source>
        <dbReference type="ARBA" id="ARBA00009352"/>
    </source>
</evidence>
<evidence type="ECO:0000313" key="19">
    <source>
        <dbReference type="WBParaSite" id="nOo.2.0.1.t04083-RA"/>
    </source>
</evidence>
<evidence type="ECO:0000256" key="15">
    <source>
        <dbReference type="ARBA" id="ARBA00035530"/>
    </source>
</evidence>
<evidence type="ECO:0000256" key="6">
    <source>
        <dbReference type="ARBA" id="ARBA00022490"/>
    </source>
</evidence>
<dbReference type="GO" id="GO:0005786">
    <property type="term" value="C:signal recognition particle, endoplasmic reticulum targeting"/>
    <property type="evidence" value="ECO:0007669"/>
    <property type="project" value="UniProtKB-KW"/>
</dbReference>
<dbReference type="Proteomes" id="UP000271087">
    <property type="component" value="Unassembled WGS sequence"/>
</dbReference>
<keyword evidence="9" id="KW-0689">Ribosomal protein</keyword>
<proteinExistence type="inferred from homology"/>
<name>A0A182E7T6_ONCOC</name>
<dbReference type="OrthoDB" id="10255118at2759"/>
<comment type="similarity">
    <text evidence="4">Belongs to the eukaryotic ribosomal protein eL33 family.</text>
</comment>
<dbReference type="InterPro" id="IPR038661">
    <property type="entry name" value="Ribosomal_eL33_sf"/>
</dbReference>
<accession>A0A182E7T6</accession>
<dbReference type="Gene3D" id="1.10.3450.40">
    <property type="entry name" value="Signal recognition particle, SRP68 subunit, RNA-binding domain"/>
    <property type="match status" value="1"/>
</dbReference>
<dbReference type="FunFam" id="2.40.10.190:FF:000001">
    <property type="entry name" value="60S ribosomal protein L35a"/>
    <property type="match status" value="1"/>
</dbReference>
<dbReference type="HAMAP" id="MF_00573">
    <property type="entry name" value="Ribosomal_eL33"/>
    <property type="match status" value="1"/>
</dbReference>
<dbReference type="InterPro" id="IPR026258">
    <property type="entry name" value="SRP68"/>
</dbReference>
<protein>
    <recommendedName>
        <fullName evidence="14">Large ribosomal subunit protein eL33</fullName>
    </recommendedName>
    <alternativeName>
        <fullName evidence="15">60S ribosomal protein L35a</fullName>
    </alternativeName>
    <alternativeName>
        <fullName evidence="16">Signal recognition particle 68 kDa protein</fullName>
    </alternativeName>
    <alternativeName>
        <fullName evidence="13">Signal recognition particle subunit SRP68</fullName>
    </alternativeName>
</protein>
<evidence type="ECO:0000256" key="14">
    <source>
        <dbReference type="ARBA" id="ARBA00035228"/>
    </source>
</evidence>
<dbReference type="SUPFAM" id="SSF48452">
    <property type="entry name" value="TPR-like"/>
    <property type="match status" value="1"/>
</dbReference>
<sequence length="746" mass="86035">MVTVEHQKENVMLSSFATLSILKLIKDAQQKHGLRHGDYQRYRGYCARRVRRIRKSIGFTHVHKGVSKHAAKFIPRKLAFDIVTEERCLQIAVFDAERNWSYAIQLKQEAGEDPHSRKRFHMIGKLRRAVKHASNLESIIKSCERVDAVTRLESQAYNSWMHGCLRFELKEWKGALECFKTAKKIYEKLATVVKLSDLVELYKVRCREIQPQMRYCEFNCGDDASCDAAMSEMINMRLQLSEEEGVLQEDFDKLIAELRTKAIVHYVRNIEWGNEKVAVTNDNVKNLLQALEQFDHELAQTTIHEDKMTLYEQLLSSIRDVIQILNEEQKKLVGNGAQIDGAQSPNRLTIIYLEFMRLKRTIERYVMIIAHTKTQLEKKIKPQDLIRLCDTVIENSCEILELPGAATNRDLEIAYKAKAEYYRALRCFCLAEAHAALAKWNEANVLYDRAVQRISNTSLLLKNAKGNTFVVEKEDDLKNLYEQITASKFSTQANRLVEAANDNKGDAKQEIFDSRPLLDTLNEFRKITSKDLCKAEQNVRIISVPPSFIPMPNKPMFFDLALNHVKMPDLESKIASYAFDKKDIPQRNERMEKGVRTNQDEQNTNQQGIGVMAKTTGEVRQHGPNPAGRLYVKAVFTGYKRSQRNQREHTALLKVDGVYNKKDAQWYVGKRALYVYKAHKKTRVSAFMNDLWLESANKEPSRVRAIWGKLTRVHGNGGTLRAKFHHNLPPQAMGKRIRIMLYPSNI</sequence>
<dbReference type="InterPro" id="IPR038253">
    <property type="entry name" value="SRP68_N_sf"/>
</dbReference>
<dbReference type="GO" id="GO:0005047">
    <property type="term" value="F:signal recognition particle binding"/>
    <property type="evidence" value="ECO:0007669"/>
    <property type="project" value="InterPro"/>
</dbReference>
<dbReference type="GO" id="GO:0006614">
    <property type="term" value="P:SRP-dependent cotranslational protein targeting to membrane"/>
    <property type="evidence" value="ECO:0007669"/>
    <property type="project" value="InterPro"/>
</dbReference>
<keyword evidence="10" id="KW-0733">Signal recognition particle</keyword>